<accession>A0AAJ4NGU0</accession>
<dbReference type="SUPFAM" id="SSF49401">
    <property type="entry name" value="Bacterial adhesins"/>
    <property type="match status" value="1"/>
</dbReference>
<keyword evidence="4" id="KW-0281">Fimbrium</keyword>
<dbReference type="InterPro" id="IPR050263">
    <property type="entry name" value="Bact_Fimbrial_Adh_Pro"/>
</dbReference>
<dbReference type="InterPro" id="IPR008966">
    <property type="entry name" value="Adhesion_dom_sf"/>
</dbReference>
<protein>
    <submittedName>
        <fullName evidence="6">Fimbrial protein</fullName>
    </submittedName>
</protein>
<dbReference type="Proteomes" id="UP000682358">
    <property type="component" value="Chromosome"/>
</dbReference>
<comment type="subcellular location">
    <subcellularLocation>
        <location evidence="1">Fimbrium</location>
    </subcellularLocation>
</comment>
<dbReference type="GO" id="GO:0009289">
    <property type="term" value="C:pilus"/>
    <property type="evidence" value="ECO:0007669"/>
    <property type="project" value="UniProtKB-SubCell"/>
</dbReference>
<dbReference type="InterPro" id="IPR036937">
    <property type="entry name" value="Adhesion_dom_fimbrial_sf"/>
</dbReference>
<dbReference type="PANTHER" id="PTHR33420:SF3">
    <property type="entry name" value="FIMBRIAL SUBUNIT ELFA"/>
    <property type="match status" value="1"/>
</dbReference>
<proteinExistence type="inferred from homology"/>
<evidence type="ECO:0000256" key="1">
    <source>
        <dbReference type="ARBA" id="ARBA00004561"/>
    </source>
</evidence>
<dbReference type="EMBL" id="CP076405">
    <property type="protein sequence ID" value="QWQ20289.2"/>
    <property type="molecule type" value="Genomic_DNA"/>
</dbReference>
<name>A0AAJ4NGU0_PRORE</name>
<dbReference type="PANTHER" id="PTHR33420">
    <property type="entry name" value="FIMBRIAL SUBUNIT ELFA-RELATED"/>
    <property type="match status" value="1"/>
</dbReference>
<dbReference type="GO" id="GO:0043709">
    <property type="term" value="P:cell adhesion involved in single-species biofilm formation"/>
    <property type="evidence" value="ECO:0007669"/>
    <property type="project" value="TreeGrafter"/>
</dbReference>
<reference evidence="6" key="1">
    <citation type="submission" date="2021-06" db="EMBL/GenBank/DDBJ databases">
        <title>Emergence of genetically related NDM-1-producing Providencia rettgeri strains in Argentina.</title>
        <authorList>
            <person name="Pasteran F."/>
            <person name="Meo A."/>
            <person name="Gomez S."/>
            <person name="Derdoy L."/>
            <person name="Albronoz E."/>
            <person name="Faccone D."/>
            <person name="Guerriero L."/>
            <person name="Archuby D."/>
            <person name="Tarzia A."/>
            <person name="Lopez M."/>
            <person name="Corso A."/>
        </authorList>
    </citation>
    <scope>NUCLEOTIDE SEQUENCE</scope>
    <source>
        <strain evidence="6">PreM15628</strain>
    </source>
</reference>
<dbReference type="AlphaFoldDB" id="A0AAJ4NGU0"/>
<evidence type="ECO:0000256" key="4">
    <source>
        <dbReference type="ARBA" id="ARBA00023263"/>
    </source>
</evidence>
<comment type="similarity">
    <text evidence="2">Belongs to the fimbrial protein family.</text>
</comment>
<keyword evidence="3" id="KW-0732">Signal</keyword>
<evidence type="ECO:0000256" key="3">
    <source>
        <dbReference type="ARBA" id="ARBA00022729"/>
    </source>
</evidence>
<organism evidence="6 7">
    <name type="scientific">Providencia rettgeri</name>
    <dbReference type="NCBI Taxonomy" id="587"/>
    <lineage>
        <taxon>Bacteria</taxon>
        <taxon>Pseudomonadati</taxon>
        <taxon>Pseudomonadota</taxon>
        <taxon>Gammaproteobacteria</taxon>
        <taxon>Enterobacterales</taxon>
        <taxon>Morganellaceae</taxon>
        <taxon>Providencia</taxon>
    </lineage>
</organism>
<feature type="domain" description="Fimbrial-type adhesion" evidence="5">
    <location>
        <begin position="40"/>
        <end position="193"/>
    </location>
</feature>
<evidence type="ECO:0000256" key="2">
    <source>
        <dbReference type="ARBA" id="ARBA00006671"/>
    </source>
</evidence>
<dbReference type="Pfam" id="PF00419">
    <property type="entry name" value="Fimbrial"/>
    <property type="match status" value="1"/>
</dbReference>
<gene>
    <name evidence="6" type="ORF">KOF27_17080</name>
</gene>
<dbReference type="InterPro" id="IPR000259">
    <property type="entry name" value="Adhesion_dom_fimbrial"/>
</dbReference>
<evidence type="ECO:0000313" key="7">
    <source>
        <dbReference type="Proteomes" id="UP000682358"/>
    </source>
</evidence>
<evidence type="ECO:0000259" key="5">
    <source>
        <dbReference type="Pfam" id="PF00419"/>
    </source>
</evidence>
<sequence>MKRTLQFSTILFGLVPVFTFGISSWDIDGLHGTLTVNGMMTEAPCTMDVTNSKRQEVSLGEIPSYSLRKPGDRAEPVSFELEFRHCIRTESRMKDTRTGRALWDAMQPVITVSFVAVSDQHFPEMLSVKGVSGVALEVTDAQREDIRLGSRGRPQFLDAPQGTLQYFVTPVRTPEKLTEGSFSAVMDFKVDYEWFK</sequence>
<dbReference type="Gene3D" id="2.60.40.1090">
    <property type="entry name" value="Fimbrial-type adhesion domain"/>
    <property type="match status" value="1"/>
</dbReference>
<evidence type="ECO:0000313" key="6">
    <source>
        <dbReference type="EMBL" id="QWQ20289.2"/>
    </source>
</evidence>